<keyword evidence="13" id="KW-0969">Cilium</keyword>
<dbReference type="OrthoDB" id="7304620at2"/>
<dbReference type="GO" id="GO:0005886">
    <property type="term" value="C:plasma membrane"/>
    <property type="evidence" value="ECO:0007669"/>
    <property type="project" value="UniProtKB-SubCell"/>
</dbReference>
<evidence type="ECO:0000256" key="10">
    <source>
        <dbReference type="RuleBase" id="RU364125"/>
    </source>
</evidence>
<evidence type="ECO:0000313" key="12">
    <source>
        <dbReference type="EMBL" id="AYV48902.1"/>
    </source>
</evidence>
<evidence type="ECO:0000256" key="5">
    <source>
        <dbReference type="ARBA" id="ARBA00022500"/>
    </source>
</evidence>
<dbReference type="GO" id="GO:0006935">
    <property type="term" value="P:chemotaxis"/>
    <property type="evidence" value="ECO:0007669"/>
    <property type="project" value="UniProtKB-KW"/>
</dbReference>
<sequence length="204" mass="21484">MAKKPPKEAPAPEGEEGAAEGEAPAKKKPPIVLIAAAAGLLVVGGGGAAAFFLMKPKPAAEGEAGHGEEKKEKKKEKKKEEGGEGAKTAEGGAGAPVVKEGPDGVVFYTLPDIVVNMQSADGKSTFLKLKLTFELPDEETADALTPNLPRLTDMFQTFLRELRPEDLAGSQGSYQLRAELLRRVNLVAAPSKVNAVLIEEMLIN</sequence>
<name>A0A2N5CV98_9CAUL</name>
<dbReference type="AlphaFoldDB" id="A0A2N5CV98"/>
<dbReference type="EMBL" id="CP026100">
    <property type="protein sequence ID" value="AYV48902.1"/>
    <property type="molecule type" value="Genomic_DNA"/>
</dbReference>
<evidence type="ECO:0000256" key="7">
    <source>
        <dbReference type="ARBA" id="ARBA00022779"/>
    </source>
</evidence>
<proteinExistence type="inferred from homology"/>
<comment type="similarity">
    <text evidence="3 10">Belongs to the FliL family.</text>
</comment>
<evidence type="ECO:0000256" key="1">
    <source>
        <dbReference type="ARBA" id="ARBA00002254"/>
    </source>
</evidence>
<evidence type="ECO:0000256" key="3">
    <source>
        <dbReference type="ARBA" id="ARBA00008281"/>
    </source>
</evidence>
<keyword evidence="4" id="KW-1003">Cell membrane</keyword>
<evidence type="ECO:0000313" key="14">
    <source>
        <dbReference type="Proteomes" id="UP000234483"/>
    </source>
</evidence>
<dbReference type="Pfam" id="PF03748">
    <property type="entry name" value="FliL"/>
    <property type="match status" value="1"/>
</dbReference>
<keyword evidence="7 10" id="KW-0283">Flagellar rotation</keyword>
<dbReference type="GO" id="GO:0071978">
    <property type="term" value="P:bacterial-type flagellum-dependent swarming motility"/>
    <property type="evidence" value="ECO:0007669"/>
    <property type="project" value="TreeGrafter"/>
</dbReference>
<keyword evidence="6 10" id="KW-0812">Transmembrane</keyword>
<evidence type="ECO:0000256" key="8">
    <source>
        <dbReference type="ARBA" id="ARBA00022989"/>
    </source>
</evidence>
<dbReference type="EMBL" id="PJRQ01000016">
    <property type="protein sequence ID" value="PLR17732.1"/>
    <property type="molecule type" value="Genomic_DNA"/>
</dbReference>
<keyword evidence="8 10" id="KW-1133">Transmembrane helix</keyword>
<keyword evidence="10" id="KW-0997">Cell inner membrane</keyword>
<reference evidence="12 15" key="2">
    <citation type="submission" date="2018-01" db="EMBL/GenBank/DDBJ databases">
        <title>Complete genome sequence of Caulobacter flavus RHGG3.</title>
        <authorList>
            <person name="Yang E."/>
        </authorList>
    </citation>
    <scope>NUCLEOTIDE SEQUENCE [LARGE SCALE GENOMIC DNA]</scope>
    <source>
        <strain evidence="12 15">RHGG3</strain>
    </source>
</reference>
<dbReference type="PANTHER" id="PTHR35091">
    <property type="entry name" value="FLAGELLAR PROTEIN FLIL"/>
    <property type="match status" value="1"/>
</dbReference>
<evidence type="ECO:0000256" key="4">
    <source>
        <dbReference type="ARBA" id="ARBA00022475"/>
    </source>
</evidence>
<feature type="compositionally biased region" description="Basic and acidic residues" evidence="11">
    <location>
        <begin position="60"/>
        <end position="71"/>
    </location>
</feature>
<accession>A0A2N5CV98</accession>
<dbReference type="PANTHER" id="PTHR35091:SF2">
    <property type="entry name" value="FLAGELLAR PROTEIN FLIL"/>
    <property type="match status" value="1"/>
</dbReference>
<comment type="subcellular location">
    <subcellularLocation>
        <location evidence="10">Cell inner membrane</location>
    </subcellularLocation>
    <subcellularLocation>
        <location evidence="2">Cell membrane</location>
        <topology evidence="2">Single-pass membrane protein</topology>
    </subcellularLocation>
</comment>
<keyword evidence="15" id="KW-1185">Reference proteome</keyword>
<evidence type="ECO:0000313" key="15">
    <source>
        <dbReference type="Proteomes" id="UP000281192"/>
    </source>
</evidence>
<evidence type="ECO:0000313" key="13">
    <source>
        <dbReference type="EMBL" id="PLR17732.1"/>
    </source>
</evidence>
<dbReference type="InterPro" id="IPR005503">
    <property type="entry name" value="FliL"/>
</dbReference>
<feature type="region of interest" description="Disordered" evidence="11">
    <location>
        <begin position="1"/>
        <end position="26"/>
    </location>
</feature>
<feature type="transmembrane region" description="Helical" evidence="10">
    <location>
        <begin position="31"/>
        <end position="53"/>
    </location>
</feature>
<dbReference type="Proteomes" id="UP000281192">
    <property type="component" value="Chromosome"/>
</dbReference>
<evidence type="ECO:0000256" key="11">
    <source>
        <dbReference type="SAM" id="MobiDB-lite"/>
    </source>
</evidence>
<protein>
    <recommendedName>
        <fullName evidence="10">Flagellar protein FliL</fullName>
    </recommendedName>
</protein>
<dbReference type="RefSeq" id="WP_101712693.1">
    <property type="nucleotide sequence ID" value="NZ_CP026100.1"/>
</dbReference>
<organism evidence="13 14">
    <name type="scientific">Caulobacter flavus</name>
    <dbReference type="NCBI Taxonomy" id="1679497"/>
    <lineage>
        <taxon>Bacteria</taxon>
        <taxon>Pseudomonadati</taxon>
        <taxon>Pseudomonadota</taxon>
        <taxon>Alphaproteobacteria</taxon>
        <taxon>Caulobacterales</taxon>
        <taxon>Caulobacteraceae</taxon>
        <taxon>Caulobacter</taxon>
    </lineage>
</organism>
<keyword evidence="5 10" id="KW-0145">Chemotaxis</keyword>
<keyword evidence="13" id="KW-0966">Cell projection</keyword>
<dbReference type="Proteomes" id="UP000234483">
    <property type="component" value="Unassembled WGS sequence"/>
</dbReference>
<gene>
    <name evidence="12" type="ORF">C1707_23080</name>
    <name evidence="13" type="ORF">CFHF_09015</name>
</gene>
<keyword evidence="9 10" id="KW-0472">Membrane</keyword>
<evidence type="ECO:0000256" key="6">
    <source>
        <dbReference type="ARBA" id="ARBA00022692"/>
    </source>
</evidence>
<dbReference type="GO" id="GO:0009425">
    <property type="term" value="C:bacterial-type flagellum basal body"/>
    <property type="evidence" value="ECO:0007669"/>
    <property type="project" value="InterPro"/>
</dbReference>
<feature type="region of interest" description="Disordered" evidence="11">
    <location>
        <begin position="60"/>
        <end position="97"/>
    </location>
</feature>
<reference evidence="13 14" key="1">
    <citation type="submission" date="2017-12" db="EMBL/GenBank/DDBJ databases">
        <title>The genome sequence of Caulobacter flavus CGMCC1 15093.</title>
        <authorList>
            <person name="Gao J."/>
            <person name="Mao X."/>
            <person name="Sun J."/>
        </authorList>
    </citation>
    <scope>NUCLEOTIDE SEQUENCE [LARGE SCALE GENOMIC DNA]</scope>
    <source>
        <strain evidence="13 14">CGMCC1 15093</strain>
    </source>
</reference>
<evidence type="ECO:0000256" key="9">
    <source>
        <dbReference type="ARBA" id="ARBA00023136"/>
    </source>
</evidence>
<dbReference type="KEGG" id="cfh:C1707_23080"/>
<keyword evidence="13" id="KW-0282">Flagellum</keyword>
<evidence type="ECO:0000256" key="2">
    <source>
        <dbReference type="ARBA" id="ARBA00004162"/>
    </source>
</evidence>
<comment type="function">
    <text evidence="1 10">Controls the rotational direction of flagella during chemotaxis.</text>
</comment>